<accession>A0AAV8SZ15</accession>
<reference evidence="3 4" key="1">
    <citation type="submission" date="2021-09" db="EMBL/GenBank/DDBJ databases">
        <title>Genomic insights and catalytic innovation underlie evolution of tropane alkaloids biosynthesis.</title>
        <authorList>
            <person name="Wang Y.-J."/>
            <person name="Tian T."/>
            <person name="Huang J.-P."/>
            <person name="Huang S.-X."/>
        </authorList>
    </citation>
    <scope>NUCLEOTIDE SEQUENCE [LARGE SCALE GENOMIC DNA]</scope>
    <source>
        <strain evidence="3">KIB-2018</strain>
        <tissue evidence="3">Leaf</tissue>
    </source>
</reference>
<dbReference type="PANTHER" id="PTHR31672:SF13">
    <property type="entry name" value="F-BOX PROTEIN CPR30-LIKE"/>
    <property type="match status" value="1"/>
</dbReference>
<dbReference type="InterPro" id="IPR006527">
    <property type="entry name" value="F-box-assoc_dom_typ1"/>
</dbReference>
<comment type="caution">
    <text evidence="3">The sequence shown here is derived from an EMBL/GenBank/DDBJ whole genome shotgun (WGS) entry which is preliminary data.</text>
</comment>
<evidence type="ECO:0000313" key="4">
    <source>
        <dbReference type="Proteomes" id="UP001159364"/>
    </source>
</evidence>
<protein>
    <recommendedName>
        <fullName evidence="2">F-box domain-containing protein</fullName>
    </recommendedName>
</protein>
<name>A0AAV8SZ15_9ROSI</name>
<evidence type="ECO:0000256" key="1">
    <source>
        <dbReference type="SAM" id="MobiDB-lite"/>
    </source>
</evidence>
<dbReference type="NCBIfam" id="TIGR01640">
    <property type="entry name" value="F_box_assoc_1"/>
    <property type="match status" value="1"/>
</dbReference>
<gene>
    <name evidence="3" type="ORF">K2173_009817</name>
</gene>
<dbReference type="InterPro" id="IPR017451">
    <property type="entry name" value="F-box-assoc_interact_dom"/>
</dbReference>
<dbReference type="AlphaFoldDB" id="A0AAV8SZ15"/>
<dbReference type="EMBL" id="JAIWQS010000007">
    <property type="protein sequence ID" value="KAJ8759716.1"/>
    <property type="molecule type" value="Genomic_DNA"/>
</dbReference>
<proteinExistence type="predicted"/>
<dbReference type="Proteomes" id="UP001159364">
    <property type="component" value="Linkage Group LG07"/>
</dbReference>
<feature type="domain" description="F-box" evidence="2">
    <location>
        <begin position="1"/>
        <end position="43"/>
    </location>
</feature>
<feature type="compositionally biased region" description="Basic and acidic residues" evidence="1">
    <location>
        <begin position="373"/>
        <end position="395"/>
    </location>
</feature>
<feature type="region of interest" description="Disordered" evidence="1">
    <location>
        <begin position="371"/>
        <end position="395"/>
    </location>
</feature>
<dbReference type="CDD" id="cd22157">
    <property type="entry name" value="F-box_AtFBW1-like"/>
    <property type="match status" value="1"/>
</dbReference>
<sequence length="406" mass="46635">MSKVPFDVVSDVLHRLPVKSLVRFRSLSKPFCSLIDSRDFVNIHLRHSLSAKSHLHLLIKEWMLHSADFDSLHAADDFTHPLSSGGGTEVIGSCNGLLALRNSERDLGIYNPSTKKLKRLPVCEIDPPGSRLRTGYVFYGFGYDSVHDDYKVVRMATFVEGDEALDVFDFDYDVKVYSLKSDSWRRVKDLPFYLRFLKKPFYHVLHKRGYGVIASNSLHWTFPRRPELGVKDSILAFDLGEEMFREVGRPDSVKKEPYSQVDVGALEGNLCLMCNNEGTHIDLWIMKEYGVNESWTKMFSFVMNRKSTVLAFVRPLSYSKDGGKVLFEVNDGKFVWYDWKHRTSKTVRIKNVPHSFGSELYVESLVPVGEGDTEQRNQHEQEETQRNDGNGKKRDDFLSVGFKLKL</sequence>
<dbReference type="Pfam" id="PF07734">
    <property type="entry name" value="FBA_1"/>
    <property type="match status" value="1"/>
</dbReference>
<dbReference type="InterPro" id="IPR050796">
    <property type="entry name" value="SCF_F-box_component"/>
</dbReference>
<evidence type="ECO:0000313" key="3">
    <source>
        <dbReference type="EMBL" id="KAJ8759716.1"/>
    </source>
</evidence>
<dbReference type="PANTHER" id="PTHR31672">
    <property type="entry name" value="BNACNNG10540D PROTEIN"/>
    <property type="match status" value="1"/>
</dbReference>
<dbReference type="InterPro" id="IPR001810">
    <property type="entry name" value="F-box_dom"/>
</dbReference>
<organism evidence="3 4">
    <name type="scientific">Erythroxylum novogranatense</name>
    <dbReference type="NCBI Taxonomy" id="1862640"/>
    <lineage>
        <taxon>Eukaryota</taxon>
        <taxon>Viridiplantae</taxon>
        <taxon>Streptophyta</taxon>
        <taxon>Embryophyta</taxon>
        <taxon>Tracheophyta</taxon>
        <taxon>Spermatophyta</taxon>
        <taxon>Magnoliopsida</taxon>
        <taxon>eudicotyledons</taxon>
        <taxon>Gunneridae</taxon>
        <taxon>Pentapetalae</taxon>
        <taxon>rosids</taxon>
        <taxon>fabids</taxon>
        <taxon>Malpighiales</taxon>
        <taxon>Erythroxylaceae</taxon>
        <taxon>Erythroxylum</taxon>
    </lineage>
</organism>
<dbReference type="SMART" id="SM00256">
    <property type="entry name" value="FBOX"/>
    <property type="match status" value="1"/>
</dbReference>
<dbReference type="SUPFAM" id="SSF81383">
    <property type="entry name" value="F-box domain"/>
    <property type="match status" value="1"/>
</dbReference>
<dbReference type="Pfam" id="PF00646">
    <property type="entry name" value="F-box"/>
    <property type="match status" value="1"/>
</dbReference>
<dbReference type="PROSITE" id="PS50181">
    <property type="entry name" value="FBOX"/>
    <property type="match status" value="1"/>
</dbReference>
<keyword evidence="4" id="KW-1185">Reference proteome</keyword>
<evidence type="ECO:0000259" key="2">
    <source>
        <dbReference type="PROSITE" id="PS50181"/>
    </source>
</evidence>
<dbReference type="InterPro" id="IPR036047">
    <property type="entry name" value="F-box-like_dom_sf"/>
</dbReference>